<dbReference type="EMBL" id="BAABEY010000011">
    <property type="protein sequence ID" value="GAA4434870.1"/>
    <property type="molecule type" value="Genomic_DNA"/>
</dbReference>
<sequence>MKRVLAIFFLTIYMVSTTELSQLLKLPVLIEHYFEHKGKNRGITFAGFLIAHYKGNHLENHPHNDDYEQDRKLPFIVHTDFLATSFVLSKPVSFEIEVNILPVQREKIAGTDDTFVQSHFLSSIWQPPKSC</sequence>
<organism evidence="1 2">
    <name type="scientific">Ravibacter arvi</name>
    <dbReference type="NCBI Taxonomy" id="2051041"/>
    <lineage>
        <taxon>Bacteria</taxon>
        <taxon>Pseudomonadati</taxon>
        <taxon>Bacteroidota</taxon>
        <taxon>Cytophagia</taxon>
        <taxon>Cytophagales</taxon>
        <taxon>Spirosomataceae</taxon>
        <taxon>Ravibacter</taxon>
    </lineage>
</organism>
<dbReference type="RefSeq" id="WP_345027019.1">
    <property type="nucleotide sequence ID" value="NZ_BAABEY010000011.1"/>
</dbReference>
<comment type="caution">
    <text evidence="1">The sequence shown here is derived from an EMBL/GenBank/DDBJ whole genome shotgun (WGS) entry which is preliminary data.</text>
</comment>
<reference evidence="2" key="1">
    <citation type="journal article" date="2019" name="Int. J. Syst. Evol. Microbiol.">
        <title>The Global Catalogue of Microorganisms (GCM) 10K type strain sequencing project: providing services to taxonomists for standard genome sequencing and annotation.</title>
        <authorList>
            <consortium name="The Broad Institute Genomics Platform"/>
            <consortium name="The Broad Institute Genome Sequencing Center for Infectious Disease"/>
            <person name="Wu L."/>
            <person name="Ma J."/>
        </authorList>
    </citation>
    <scope>NUCLEOTIDE SEQUENCE [LARGE SCALE GENOMIC DNA]</scope>
    <source>
        <strain evidence="2">JCM 31920</strain>
    </source>
</reference>
<gene>
    <name evidence="1" type="ORF">GCM10023091_10420</name>
</gene>
<evidence type="ECO:0000313" key="2">
    <source>
        <dbReference type="Proteomes" id="UP001501508"/>
    </source>
</evidence>
<keyword evidence="2" id="KW-1185">Reference proteome</keyword>
<proteinExistence type="predicted"/>
<dbReference type="Proteomes" id="UP001501508">
    <property type="component" value="Unassembled WGS sequence"/>
</dbReference>
<evidence type="ECO:0000313" key="1">
    <source>
        <dbReference type="EMBL" id="GAA4434870.1"/>
    </source>
</evidence>
<protein>
    <submittedName>
        <fullName evidence="1">Uncharacterized protein</fullName>
    </submittedName>
</protein>
<accession>A0ABP8LRV9</accession>
<name>A0ABP8LRV9_9BACT</name>